<dbReference type="Proteomes" id="UP000199632">
    <property type="component" value="Unassembled WGS sequence"/>
</dbReference>
<feature type="transmembrane region" description="Helical" evidence="1">
    <location>
        <begin position="108"/>
        <end position="126"/>
    </location>
</feature>
<dbReference type="EMBL" id="FNQB01000001">
    <property type="protein sequence ID" value="SDY59711.1"/>
    <property type="molecule type" value="Genomic_DNA"/>
</dbReference>
<proteinExistence type="predicted"/>
<feature type="transmembrane region" description="Helical" evidence="1">
    <location>
        <begin position="12"/>
        <end position="33"/>
    </location>
</feature>
<name>A0A1H3L5P9_9ACTN</name>
<dbReference type="OrthoDB" id="5196219at2"/>
<accession>A0A1H3L5P9</accession>
<dbReference type="AlphaFoldDB" id="A0A1H3L5P9"/>
<evidence type="ECO:0000313" key="3">
    <source>
        <dbReference type="Proteomes" id="UP000199632"/>
    </source>
</evidence>
<dbReference type="RefSeq" id="WP_090786648.1">
    <property type="nucleotide sequence ID" value="NZ_BOND01000030.1"/>
</dbReference>
<feature type="transmembrane region" description="Helical" evidence="1">
    <location>
        <begin position="39"/>
        <end position="63"/>
    </location>
</feature>
<evidence type="ECO:0000313" key="2">
    <source>
        <dbReference type="EMBL" id="SDY59711.1"/>
    </source>
</evidence>
<organism evidence="2 3">
    <name type="scientific">Asanoa ishikariensis</name>
    <dbReference type="NCBI Taxonomy" id="137265"/>
    <lineage>
        <taxon>Bacteria</taxon>
        <taxon>Bacillati</taxon>
        <taxon>Actinomycetota</taxon>
        <taxon>Actinomycetes</taxon>
        <taxon>Micromonosporales</taxon>
        <taxon>Micromonosporaceae</taxon>
        <taxon>Asanoa</taxon>
    </lineage>
</organism>
<protein>
    <submittedName>
        <fullName evidence="2">Uncharacterized protein</fullName>
    </submittedName>
</protein>
<feature type="transmembrane region" description="Helical" evidence="1">
    <location>
        <begin position="75"/>
        <end position="96"/>
    </location>
</feature>
<sequence length="432" mass="45908">MRGNRLFVQLGALWLFGGVLVPTAVAALTTLLWGAGDYVFVGLAVGLVLFAGYLLTVVTLTAPVTRLGATVPARLLWVVIVLVGGTVLWSQGWAFADAAELGISHNPWWVALFGGLAYALVAGFLLRGWRLNLTAVGVLLALTVGGLVALRAAEPEEPAGVSHGAVYVVEIPGYTPSDDTYGDRIGTGPFMPTDRSTIPALQYVNVFGYGPDNQRHPGGPGCGETLFDSPLSSAECTPEPGGNLVYRRGVIEHGYQVAAGSGSIVVVAGSLAVDRDLLRSAARSVRAGTATDVPNMTGTFYVADVPGYLPQPFGMPPGVQYLRADNKSGDRSVRITVFAVRADQGDQCFNSTCSPDGPDLKYLRRGDVHGYVQHRGDIIVSAEGGLLVDRELLRRVVLDARPATDAELLRVPPTTPPGDRYDRLRGWLRTNT</sequence>
<keyword evidence="1" id="KW-0472">Membrane</keyword>
<gene>
    <name evidence="2" type="ORF">SAMN05421684_0552</name>
</gene>
<reference evidence="3" key="1">
    <citation type="submission" date="2016-10" db="EMBL/GenBank/DDBJ databases">
        <authorList>
            <person name="Varghese N."/>
            <person name="Submissions S."/>
        </authorList>
    </citation>
    <scope>NUCLEOTIDE SEQUENCE [LARGE SCALE GENOMIC DNA]</scope>
    <source>
        <strain evidence="3">DSM 44718</strain>
    </source>
</reference>
<keyword evidence="1" id="KW-0812">Transmembrane</keyword>
<dbReference type="STRING" id="137265.SAMN05421684_0552"/>
<keyword evidence="3" id="KW-1185">Reference proteome</keyword>
<feature type="transmembrane region" description="Helical" evidence="1">
    <location>
        <begin position="133"/>
        <end position="153"/>
    </location>
</feature>
<keyword evidence="1" id="KW-1133">Transmembrane helix</keyword>
<evidence type="ECO:0000256" key="1">
    <source>
        <dbReference type="SAM" id="Phobius"/>
    </source>
</evidence>